<feature type="transmembrane region" description="Helical" evidence="6">
    <location>
        <begin position="330"/>
        <end position="348"/>
    </location>
</feature>
<reference evidence="8" key="1">
    <citation type="submission" date="2020-05" db="EMBL/GenBank/DDBJ databases">
        <title>Sulfur intermediates as new biogeochemical hubs in an aquatic model microbial ecosystem.</title>
        <authorList>
            <person name="Vigneron A."/>
        </authorList>
    </citation>
    <scope>NUCLEOTIDE SEQUENCE</scope>
    <source>
        <strain evidence="8">Bin.250</strain>
    </source>
</reference>
<feature type="transmembrane region" description="Helical" evidence="6">
    <location>
        <begin position="152"/>
        <end position="171"/>
    </location>
</feature>
<dbReference type="AlphaFoldDB" id="A0A972VXQ5"/>
<dbReference type="PANTHER" id="PTHR23505:SF79">
    <property type="entry name" value="PROTEIN SPINSTER"/>
    <property type="match status" value="1"/>
</dbReference>
<feature type="transmembrane region" description="Helical" evidence="6">
    <location>
        <begin position="354"/>
        <end position="376"/>
    </location>
</feature>
<keyword evidence="2" id="KW-0813">Transport</keyword>
<evidence type="ECO:0000256" key="6">
    <source>
        <dbReference type="SAM" id="Phobius"/>
    </source>
</evidence>
<feature type="transmembrane region" description="Helical" evidence="6">
    <location>
        <begin position="294"/>
        <end position="318"/>
    </location>
</feature>
<dbReference type="GO" id="GO:0016020">
    <property type="term" value="C:membrane"/>
    <property type="evidence" value="ECO:0007669"/>
    <property type="project" value="UniProtKB-SubCell"/>
</dbReference>
<dbReference type="InterPro" id="IPR036259">
    <property type="entry name" value="MFS_trans_sf"/>
</dbReference>
<feature type="transmembrane region" description="Helical" evidence="6">
    <location>
        <begin position="256"/>
        <end position="274"/>
    </location>
</feature>
<feature type="transmembrane region" description="Helical" evidence="6">
    <location>
        <begin position="388"/>
        <end position="412"/>
    </location>
</feature>
<comment type="subcellular location">
    <subcellularLocation>
        <location evidence="1">Membrane</location>
        <topology evidence="1">Multi-pass membrane protein</topology>
    </subcellularLocation>
</comment>
<gene>
    <name evidence="8" type="ORF">HQ497_02945</name>
</gene>
<sequence>MPISQENNSSAAQYSPADGSGSANLVAFWLMLAYCLSFLDRQLLVLMIEPIQRDLGISDTMFSLLHGTSFALFYTITGIYLGKLVDTKSRVKIIALSIFLWSLATAISGISRSFFQLFVARMFVGVGEAGLSPGTYSLLSDLFDAKKRSRAFAIYGAGIYLGTGLAFLLGGKLVGYLSGLPPTDLPFFGEIYSWQIAFFVFAAPGIFLSVLFYFFVAEPARGGQEKTAAVSAPDNESAPVTFREFLRHYRANLKPYLGHNLGYGLHMMFSYSFLAWTPAMLMRVHGLEIGDVGLYIGLCLLICGPAGSFSGAALSNYFRVRGLSDSQLRVSAIGSLLLGIFGALSASLDNTQLSIAAAGIAIFFMGLPAGLNAATLQTITPPHFRGQAGASFMLVGNILGLGLGPLLVALLTDYVFLDQSMVHHSLQVFALMTMPLSAILLWRVRSYFAIEEGGDDGGLTADKIEDNVARL</sequence>
<evidence type="ECO:0000256" key="5">
    <source>
        <dbReference type="ARBA" id="ARBA00023136"/>
    </source>
</evidence>
<dbReference type="InterPro" id="IPR020846">
    <property type="entry name" value="MFS_dom"/>
</dbReference>
<feature type="transmembrane region" description="Helical" evidence="6">
    <location>
        <begin position="60"/>
        <end position="81"/>
    </location>
</feature>
<dbReference type="EMBL" id="JABMOJ010000108">
    <property type="protein sequence ID" value="NQV64300.1"/>
    <property type="molecule type" value="Genomic_DNA"/>
</dbReference>
<dbReference type="InterPro" id="IPR044770">
    <property type="entry name" value="MFS_spinster-like"/>
</dbReference>
<feature type="transmembrane region" description="Helical" evidence="6">
    <location>
        <begin position="424"/>
        <end position="442"/>
    </location>
</feature>
<dbReference type="PANTHER" id="PTHR23505">
    <property type="entry name" value="SPINSTER"/>
    <property type="match status" value="1"/>
</dbReference>
<dbReference type="Gene3D" id="1.20.1250.20">
    <property type="entry name" value="MFS general substrate transporter like domains"/>
    <property type="match status" value="1"/>
</dbReference>
<organism evidence="8 9">
    <name type="scientific">SAR86 cluster bacterium</name>
    <dbReference type="NCBI Taxonomy" id="2030880"/>
    <lineage>
        <taxon>Bacteria</taxon>
        <taxon>Pseudomonadati</taxon>
        <taxon>Pseudomonadota</taxon>
        <taxon>Gammaproteobacteria</taxon>
        <taxon>SAR86 cluster</taxon>
    </lineage>
</organism>
<evidence type="ECO:0000313" key="9">
    <source>
        <dbReference type="Proteomes" id="UP000754644"/>
    </source>
</evidence>
<feature type="domain" description="Major facilitator superfamily (MFS) profile" evidence="7">
    <location>
        <begin position="26"/>
        <end position="445"/>
    </location>
</feature>
<evidence type="ECO:0000256" key="2">
    <source>
        <dbReference type="ARBA" id="ARBA00022448"/>
    </source>
</evidence>
<protein>
    <submittedName>
        <fullName evidence="8">MFS transporter</fullName>
    </submittedName>
</protein>
<dbReference type="CDD" id="cd17328">
    <property type="entry name" value="MFS_spinster_like"/>
    <property type="match status" value="1"/>
</dbReference>
<dbReference type="SUPFAM" id="SSF103473">
    <property type="entry name" value="MFS general substrate transporter"/>
    <property type="match status" value="1"/>
</dbReference>
<dbReference type="GO" id="GO:0022857">
    <property type="term" value="F:transmembrane transporter activity"/>
    <property type="evidence" value="ECO:0007669"/>
    <property type="project" value="InterPro"/>
</dbReference>
<feature type="transmembrane region" description="Helical" evidence="6">
    <location>
        <begin position="93"/>
        <end position="115"/>
    </location>
</feature>
<evidence type="ECO:0000313" key="8">
    <source>
        <dbReference type="EMBL" id="NQV64300.1"/>
    </source>
</evidence>
<dbReference type="InterPro" id="IPR011701">
    <property type="entry name" value="MFS"/>
</dbReference>
<feature type="transmembrane region" description="Helical" evidence="6">
    <location>
        <begin position="20"/>
        <end position="39"/>
    </location>
</feature>
<dbReference type="PROSITE" id="PS50850">
    <property type="entry name" value="MFS"/>
    <property type="match status" value="1"/>
</dbReference>
<evidence type="ECO:0000259" key="7">
    <source>
        <dbReference type="PROSITE" id="PS50850"/>
    </source>
</evidence>
<evidence type="ECO:0000256" key="1">
    <source>
        <dbReference type="ARBA" id="ARBA00004141"/>
    </source>
</evidence>
<keyword evidence="5 6" id="KW-0472">Membrane</keyword>
<name>A0A972VXQ5_9GAMM</name>
<keyword evidence="4 6" id="KW-1133">Transmembrane helix</keyword>
<feature type="transmembrane region" description="Helical" evidence="6">
    <location>
        <begin position="191"/>
        <end position="216"/>
    </location>
</feature>
<dbReference type="Pfam" id="PF07690">
    <property type="entry name" value="MFS_1"/>
    <property type="match status" value="1"/>
</dbReference>
<proteinExistence type="predicted"/>
<dbReference type="Proteomes" id="UP000754644">
    <property type="component" value="Unassembled WGS sequence"/>
</dbReference>
<evidence type="ECO:0000256" key="3">
    <source>
        <dbReference type="ARBA" id="ARBA00022692"/>
    </source>
</evidence>
<comment type="caution">
    <text evidence="8">The sequence shown here is derived from an EMBL/GenBank/DDBJ whole genome shotgun (WGS) entry which is preliminary data.</text>
</comment>
<evidence type="ECO:0000256" key="4">
    <source>
        <dbReference type="ARBA" id="ARBA00022989"/>
    </source>
</evidence>
<keyword evidence="3 6" id="KW-0812">Transmembrane</keyword>
<accession>A0A972VXQ5</accession>